<reference evidence="1" key="1">
    <citation type="submission" date="2023-11" db="EMBL/GenBank/DDBJ databases">
        <authorList>
            <person name="Poullet M."/>
        </authorList>
    </citation>
    <scope>NUCLEOTIDE SEQUENCE</scope>
    <source>
        <strain evidence="1">E1834</strain>
    </source>
</reference>
<proteinExistence type="predicted"/>
<name>A0ACB0YUG9_MELEN</name>
<protein>
    <submittedName>
        <fullName evidence="1">Uncharacterized protein</fullName>
    </submittedName>
</protein>
<gene>
    <name evidence="1" type="ORF">MENTE1834_LOCUS16826</name>
</gene>
<sequence>MTVDVQQAATSCVGKQQNSKNTSKTFQLTISLKYVVKFRSENYNQIYSLSQTSDSLTDTL</sequence>
<evidence type="ECO:0000313" key="1">
    <source>
        <dbReference type="EMBL" id="CAK5063729.1"/>
    </source>
</evidence>
<dbReference type="EMBL" id="CAVMJV010000019">
    <property type="protein sequence ID" value="CAK5063729.1"/>
    <property type="molecule type" value="Genomic_DNA"/>
</dbReference>
<dbReference type="Proteomes" id="UP001497535">
    <property type="component" value="Unassembled WGS sequence"/>
</dbReference>
<accession>A0ACB0YUG9</accession>
<evidence type="ECO:0000313" key="2">
    <source>
        <dbReference type="Proteomes" id="UP001497535"/>
    </source>
</evidence>
<keyword evidence="2" id="KW-1185">Reference proteome</keyword>
<comment type="caution">
    <text evidence="1">The sequence shown here is derived from an EMBL/GenBank/DDBJ whole genome shotgun (WGS) entry which is preliminary data.</text>
</comment>
<organism evidence="1 2">
    <name type="scientific">Meloidogyne enterolobii</name>
    <name type="common">Root-knot nematode worm</name>
    <name type="synonym">Meloidogyne mayaguensis</name>
    <dbReference type="NCBI Taxonomy" id="390850"/>
    <lineage>
        <taxon>Eukaryota</taxon>
        <taxon>Metazoa</taxon>
        <taxon>Ecdysozoa</taxon>
        <taxon>Nematoda</taxon>
        <taxon>Chromadorea</taxon>
        <taxon>Rhabditida</taxon>
        <taxon>Tylenchina</taxon>
        <taxon>Tylenchomorpha</taxon>
        <taxon>Tylenchoidea</taxon>
        <taxon>Meloidogynidae</taxon>
        <taxon>Meloidogyninae</taxon>
        <taxon>Meloidogyne</taxon>
    </lineage>
</organism>